<gene>
    <name evidence="1" type="ORF">CRU91_09225</name>
</gene>
<keyword evidence="2" id="KW-1185">Reference proteome</keyword>
<evidence type="ECO:0000313" key="1">
    <source>
        <dbReference type="EMBL" id="RBQ28391.1"/>
    </source>
</evidence>
<comment type="caution">
    <text evidence="1">The sequence shown here is derived from an EMBL/GenBank/DDBJ whole genome shotgun (WGS) entry which is preliminary data.</text>
</comment>
<accession>A0A366MQ24</accession>
<evidence type="ECO:0000313" key="2">
    <source>
        <dbReference type="Proteomes" id="UP000252669"/>
    </source>
</evidence>
<dbReference type="AlphaFoldDB" id="A0A366MQ24"/>
<dbReference type="Proteomes" id="UP000252669">
    <property type="component" value="Unassembled WGS sequence"/>
</dbReference>
<organism evidence="1 2">
    <name type="scientific">Aliarcobacter vitoriensis</name>
    <dbReference type="NCBI Taxonomy" id="2011099"/>
    <lineage>
        <taxon>Bacteria</taxon>
        <taxon>Pseudomonadati</taxon>
        <taxon>Campylobacterota</taxon>
        <taxon>Epsilonproteobacteria</taxon>
        <taxon>Campylobacterales</taxon>
        <taxon>Arcobacteraceae</taxon>
        <taxon>Aliarcobacter</taxon>
    </lineage>
</organism>
<dbReference type="RefSeq" id="WP_113894942.1">
    <property type="nucleotide sequence ID" value="NZ_JANJGA010000015.1"/>
</dbReference>
<proteinExistence type="predicted"/>
<name>A0A366MQ24_9BACT</name>
<reference evidence="1 2" key="1">
    <citation type="submission" date="2017-10" db="EMBL/GenBank/DDBJ databases">
        <title>Genomics of the genus Arcobacter.</title>
        <authorList>
            <person name="Perez-Cataluna A."/>
            <person name="Figueras M.J."/>
        </authorList>
    </citation>
    <scope>NUCLEOTIDE SEQUENCE [LARGE SCALE GENOMIC DNA]</scope>
    <source>
        <strain evidence="1 2">CECT 9230</strain>
    </source>
</reference>
<protein>
    <submittedName>
        <fullName evidence="1">Uncharacterized protein</fullName>
    </submittedName>
</protein>
<dbReference type="EMBL" id="PDKB01000016">
    <property type="protein sequence ID" value="RBQ28391.1"/>
    <property type="molecule type" value="Genomic_DNA"/>
</dbReference>
<sequence>MLNEVTRLTKGDFSRFKNKKYQVKQIGFVGSNVISKQNLERFNTRDEAIRYLNELDKKNQDKDVYFKIKEVYI</sequence>